<gene>
    <name evidence="2" type="primary">Cnig_chr_IV.g16166</name>
    <name evidence="2" type="ORF">B9Z55_016166</name>
</gene>
<reference evidence="3" key="1">
    <citation type="submission" date="2017-10" db="EMBL/GenBank/DDBJ databases">
        <title>Rapid genome shrinkage in a self-fertile nematode reveals novel sperm competition proteins.</title>
        <authorList>
            <person name="Yin D."/>
            <person name="Schwarz E.M."/>
            <person name="Thomas C.G."/>
            <person name="Felde R.L."/>
            <person name="Korf I.F."/>
            <person name="Cutter A.D."/>
            <person name="Schartner C.M."/>
            <person name="Ralston E.J."/>
            <person name="Meyer B.J."/>
            <person name="Haag E.S."/>
        </authorList>
    </citation>
    <scope>NUCLEOTIDE SEQUENCE [LARGE SCALE GENOMIC DNA]</scope>
    <source>
        <strain evidence="3">JU1422</strain>
    </source>
</reference>
<feature type="compositionally biased region" description="Low complexity" evidence="1">
    <location>
        <begin position="168"/>
        <end position="181"/>
    </location>
</feature>
<feature type="region of interest" description="Disordered" evidence="1">
    <location>
        <begin position="167"/>
        <end position="189"/>
    </location>
</feature>
<dbReference type="Proteomes" id="UP000230233">
    <property type="component" value="Chromosome IV"/>
</dbReference>
<evidence type="ECO:0000256" key="1">
    <source>
        <dbReference type="SAM" id="MobiDB-lite"/>
    </source>
</evidence>
<proteinExistence type="predicted"/>
<evidence type="ECO:0000313" key="2">
    <source>
        <dbReference type="EMBL" id="PIC37590.1"/>
    </source>
</evidence>
<evidence type="ECO:0000313" key="3">
    <source>
        <dbReference type="Proteomes" id="UP000230233"/>
    </source>
</evidence>
<keyword evidence="3" id="KW-1185">Reference proteome</keyword>
<name>A0A2G5UDI9_9PELO</name>
<accession>A0A2G5UDI9</accession>
<protein>
    <submittedName>
        <fullName evidence="2">Uncharacterized protein</fullName>
    </submittedName>
</protein>
<sequence>MSRVMENVAETLLETIGSVSDATMSSIQRVEEGTVVVQCRPNSIKTVYGEEWVPVPVIDLVGHAVSKSAYHTLETDKFPWALQTNTITRTPKISPQIGEEVTFVGVAKVGGEILDPILQFEAWVVRSDERILLATGTSSIFMQRAEIPVAPDDVVIVKEDAALLVADEPSATASETSSEAPQPKKTRIS</sequence>
<dbReference type="AlphaFoldDB" id="A0A2G5UDI9"/>
<dbReference type="EMBL" id="PDUG01000004">
    <property type="protein sequence ID" value="PIC37590.1"/>
    <property type="molecule type" value="Genomic_DNA"/>
</dbReference>
<comment type="caution">
    <text evidence="2">The sequence shown here is derived from an EMBL/GenBank/DDBJ whole genome shotgun (WGS) entry which is preliminary data.</text>
</comment>
<organism evidence="2 3">
    <name type="scientific">Caenorhabditis nigoni</name>
    <dbReference type="NCBI Taxonomy" id="1611254"/>
    <lineage>
        <taxon>Eukaryota</taxon>
        <taxon>Metazoa</taxon>
        <taxon>Ecdysozoa</taxon>
        <taxon>Nematoda</taxon>
        <taxon>Chromadorea</taxon>
        <taxon>Rhabditida</taxon>
        <taxon>Rhabditina</taxon>
        <taxon>Rhabditomorpha</taxon>
        <taxon>Rhabditoidea</taxon>
        <taxon>Rhabditidae</taxon>
        <taxon>Peloderinae</taxon>
        <taxon>Caenorhabditis</taxon>
    </lineage>
</organism>